<dbReference type="GO" id="GO:0009507">
    <property type="term" value="C:chloroplast"/>
    <property type="evidence" value="ECO:0007669"/>
    <property type="project" value="TreeGrafter"/>
</dbReference>
<feature type="chain" id="PRO_5036404035" evidence="1">
    <location>
        <begin position="18"/>
        <end position="364"/>
    </location>
</feature>
<reference evidence="2" key="1">
    <citation type="submission" date="2021-01" db="EMBL/GenBank/DDBJ databases">
        <authorList>
            <person name="Corre E."/>
            <person name="Pelletier E."/>
            <person name="Niang G."/>
            <person name="Scheremetjew M."/>
            <person name="Finn R."/>
            <person name="Kale V."/>
            <person name="Holt S."/>
            <person name="Cochrane G."/>
            <person name="Meng A."/>
            <person name="Brown T."/>
            <person name="Cohen L."/>
        </authorList>
    </citation>
    <scope>NUCLEOTIDE SEQUENCE</scope>
    <source>
        <strain evidence="2">CCMP1756</strain>
    </source>
</reference>
<dbReference type="Pfam" id="PF13242">
    <property type="entry name" value="Hydrolase_like"/>
    <property type="match status" value="1"/>
</dbReference>
<keyword evidence="4" id="KW-1185">Reference proteome</keyword>
<feature type="signal peptide" evidence="1">
    <location>
        <begin position="1"/>
        <end position="17"/>
    </location>
</feature>
<sequence length="364" mass="37987">MRRVGAVLLLKPILSLALTMHHIASRRVVRAAARAAGPRKAAREPCVVEDVEGLCGAYDTILLDQFGVVHDGKVPYDGAPELVRRLQRAGKRVVVLSNSSKRRRDTIERLEAMGCGAGTLRDRADTPDGRPAISAVTSGDLVHDALAARARGAPAPLLDGVAGPAGRGLRAFVFGNGDDDEAYLVSCGVAPARVEEADCLLARGLFATLPGGPLAWDADDACDDVLAAAAARGLPLVVANPDLVRPDGRASPMPGRLMARYVTRFGGAAHPVGKPYPYIYEEALRRCAPAGRVLAVGDSMAHDVAGANRAGVDSALVCWGIHAADVGVAPGSAAVPLDAARLAAFLAAFEPRDRPTFVLPAFRV</sequence>
<dbReference type="GO" id="GO:0016791">
    <property type="term" value="F:phosphatase activity"/>
    <property type="evidence" value="ECO:0007669"/>
    <property type="project" value="TreeGrafter"/>
</dbReference>
<dbReference type="EMBL" id="CAKKNE010000003">
    <property type="protein sequence ID" value="CAH0371860.1"/>
    <property type="molecule type" value="Genomic_DNA"/>
</dbReference>
<dbReference type="PANTHER" id="PTHR19288">
    <property type="entry name" value="4-NITROPHENYLPHOSPHATASE-RELATED"/>
    <property type="match status" value="1"/>
</dbReference>
<dbReference type="SUPFAM" id="SSF56784">
    <property type="entry name" value="HAD-like"/>
    <property type="match status" value="1"/>
</dbReference>
<evidence type="ECO:0000313" key="2">
    <source>
        <dbReference type="EMBL" id="CAE0686494.1"/>
    </source>
</evidence>
<gene>
    <name evidence="2" type="ORF">PCAL00307_LOCUS1928</name>
    <name evidence="3" type="ORF">PECAL_3P18180</name>
</gene>
<dbReference type="InterPro" id="IPR006357">
    <property type="entry name" value="HAD-SF_hydro_IIA"/>
</dbReference>
<dbReference type="EMBL" id="HBIW01002293">
    <property type="protein sequence ID" value="CAE0686494.1"/>
    <property type="molecule type" value="Transcribed_RNA"/>
</dbReference>
<dbReference type="OrthoDB" id="426235at2759"/>
<keyword evidence="1" id="KW-0732">Signal</keyword>
<dbReference type="AlphaFoldDB" id="A0A7S4E2P3"/>
<evidence type="ECO:0000313" key="4">
    <source>
        <dbReference type="Proteomes" id="UP000789595"/>
    </source>
</evidence>
<dbReference type="PANTHER" id="PTHR19288:SF90">
    <property type="entry name" value="OS08G0542600 PROTEIN"/>
    <property type="match status" value="1"/>
</dbReference>
<evidence type="ECO:0000313" key="3">
    <source>
        <dbReference type="EMBL" id="CAH0371860.1"/>
    </source>
</evidence>
<dbReference type="InterPro" id="IPR036412">
    <property type="entry name" value="HAD-like_sf"/>
</dbReference>
<dbReference type="Gene3D" id="3.40.50.1000">
    <property type="entry name" value="HAD superfamily/HAD-like"/>
    <property type="match status" value="3"/>
</dbReference>
<dbReference type="Pfam" id="PF13344">
    <property type="entry name" value="Hydrolase_6"/>
    <property type="match status" value="1"/>
</dbReference>
<protein>
    <submittedName>
        <fullName evidence="2">Uncharacterized protein</fullName>
    </submittedName>
</protein>
<accession>A0A7S4E2P3</accession>
<proteinExistence type="predicted"/>
<organism evidence="2">
    <name type="scientific">Pelagomonas calceolata</name>
    <dbReference type="NCBI Taxonomy" id="35677"/>
    <lineage>
        <taxon>Eukaryota</taxon>
        <taxon>Sar</taxon>
        <taxon>Stramenopiles</taxon>
        <taxon>Ochrophyta</taxon>
        <taxon>Pelagophyceae</taxon>
        <taxon>Pelagomonadales</taxon>
        <taxon>Pelagomonadaceae</taxon>
        <taxon>Pelagomonas</taxon>
    </lineage>
</organism>
<reference evidence="3" key="2">
    <citation type="submission" date="2021-11" db="EMBL/GenBank/DDBJ databases">
        <authorList>
            <consortium name="Genoscope - CEA"/>
            <person name="William W."/>
        </authorList>
    </citation>
    <scope>NUCLEOTIDE SEQUENCE</scope>
</reference>
<dbReference type="InterPro" id="IPR023214">
    <property type="entry name" value="HAD_sf"/>
</dbReference>
<name>A0A7S4E2P3_9STRA</name>
<dbReference type="Proteomes" id="UP000789595">
    <property type="component" value="Unassembled WGS sequence"/>
</dbReference>
<evidence type="ECO:0000256" key="1">
    <source>
        <dbReference type="SAM" id="SignalP"/>
    </source>
</evidence>